<feature type="region of interest" description="Disordered" evidence="1">
    <location>
        <begin position="1"/>
        <end position="48"/>
    </location>
</feature>
<dbReference type="SMART" id="SM00849">
    <property type="entry name" value="Lactamase_B"/>
    <property type="match status" value="1"/>
</dbReference>
<dbReference type="EMBL" id="DWVS01000369">
    <property type="protein sequence ID" value="HJC89162.1"/>
    <property type="molecule type" value="Genomic_DNA"/>
</dbReference>
<dbReference type="InterPro" id="IPR036866">
    <property type="entry name" value="RibonucZ/Hydroxyglut_hydro"/>
</dbReference>
<evidence type="ECO:0000259" key="2">
    <source>
        <dbReference type="SMART" id="SM00849"/>
    </source>
</evidence>
<dbReference type="InterPro" id="IPR052159">
    <property type="entry name" value="Competence_DNA_uptake"/>
</dbReference>
<dbReference type="Pfam" id="PF00753">
    <property type="entry name" value="Lactamase_B"/>
    <property type="match status" value="1"/>
</dbReference>
<dbReference type="InterPro" id="IPR001279">
    <property type="entry name" value="Metallo-B-lactamas"/>
</dbReference>
<organism evidence="3 4">
    <name type="scientific">Candidatus Eisenbergiella intestinigallinarum</name>
    <dbReference type="NCBI Taxonomy" id="2838549"/>
    <lineage>
        <taxon>Bacteria</taxon>
        <taxon>Bacillati</taxon>
        <taxon>Bacillota</taxon>
        <taxon>Clostridia</taxon>
        <taxon>Lachnospirales</taxon>
        <taxon>Lachnospiraceae</taxon>
        <taxon>Eisenbergiella</taxon>
    </lineage>
</organism>
<sequence length="387" mass="40769">MLSGCSDPAAGFAQPETDSSAAAGDGTESAGSARNEEAQSSAADPADIITDGSAEGYLRVHFIDVGQGDSILIQAGEQAMLVDAGTNESGSVVTEYLRSLNITKLDYLIGTHPHEDHIGGLDDVIHSFDIGTVIMPNVSHTTQTYEDVLDALLEKNLTVTAPHPGDSYSIGDASFTVLSPSAEIAEQAAENDDLNNLSVGIRLVYGSNAFVLCGDAESDSEEAMVESGLDLKADVLKAGHHGSSTSTSDAFLAAVNPDYAVISCGKDNSYGHPHQETMDKLNAADISIFRTDEQGTVVAVSDGSSITWSSAPDTEGVSGSEASPDQQTDEDLTGQTTSYVLNQNTMKFHTPDCSSVAQMKEENRVYFEGTREEIMEMGYTPCGQCEP</sequence>
<accession>A0A9D2QP75</accession>
<dbReference type="Gene3D" id="3.60.15.10">
    <property type="entry name" value="Ribonuclease Z/Hydroxyacylglutathione hydrolase-like"/>
    <property type="match status" value="1"/>
</dbReference>
<dbReference type="InterPro" id="IPR035681">
    <property type="entry name" value="ComA-like_MBL"/>
</dbReference>
<dbReference type="SUPFAM" id="SSF56281">
    <property type="entry name" value="Metallo-hydrolase/oxidoreductase"/>
    <property type="match status" value="1"/>
</dbReference>
<dbReference type="InterPro" id="IPR035451">
    <property type="entry name" value="Ada-like_dom_sf"/>
</dbReference>
<dbReference type="CDD" id="cd07731">
    <property type="entry name" value="ComA-like_MBL-fold"/>
    <property type="match status" value="1"/>
</dbReference>
<feature type="domain" description="Metallo-beta-lactamase" evidence="2">
    <location>
        <begin position="67"/>
        <end position="266"/>
    </location>
</feature>
<comment type="caution">
    <text evidence="3">The sequence shown here is derived from an EMBL/GenBank/DDBJ whole genome shotgun (WGS) entry which is preliminary data.</text>
</comment>
<evidence type="ECO:0000256" key="1">
    <source>
        <dbReference type="SAM" id="MobiDB-lite"/>
    </source>
</evidence>
<dbReference type="PANTHER" id="PTHR30619:SF7">
    <property type="entry name" value="BETA-LACTAMASE DOMAIN PROTEIN"/>
    <property type="match status" value="1"/>
</dbReference>
<dbReference type="Proteomes" id="UP000823922">
    <property type="component" value="Unassembled WGS sequence"/>
</dbReference>
<evidence type="ECO:0000313" key="4">
    <source>
        <dbReference type="Proteomes" id="UP000823922"/>
    </source>
</evidence>
<dbReference type="Gene3D" id="3.40.10.10">
    <property type="entry name" value="DNA Methylphosphotriester Repair Domain"/>
    <property type="match status" value="1"/>
</dbReference>
<name>A0A9D2QP75_9FIRM</name>
<reference evidence="3" key="1">
    <citation type="journal article" date="2021" name="PeerJ">
        <title>Extensive microbial diversity within the chicken gut microbiome revealed by metagenomics and culture.</title>
        <authorList>
            <person name="Gilroy R."/>
            <person name="Ravi A."/>
            <person name="Getino M."/>
            <person name="Pursley I."/>
            <person name="Horton D.L."/>
            <person name="Alikhan N.F."/>
            <person name="Baker D."/>
            <person name="Gharbi K."/>
            <person name="Hall N."/>
            <person name="Watson M."/>
            <person name="Adriaenssens E.M."/>
            <person name="Foster-Nyarko E."/>
            <person name="Jarju S."/>
            <person name="Secka A."/>
            <person name="Antonio M."/>
            <person name="Oren A."/>
            <person name="Chaudhuri R.R."/>
            <person name="La Ragione R."/>
            <person name="Hildebrand F."/>
            <person name="Pallen M.J."/>
        </authorList>
    </citation>
    <scope>NUCLEOTIDE SEQUENCE</scope>
    <source>
        <strain evidence="3">ChiBcec1-1630</strain>
    </source>
</reference>
<dbReference type="PANTHER" id="PTHR30619">
    <property type="entry name" value="DNA INTERNALIZATION/COMPETENCE PROTEIN COMEC/REC2"/>
    <property type="match status" value="1"/>
</dbReference>
<gene>
    <name evidence="3" type="ORF">H9926_14265</name>
</gene>
<protein>
    <submittedName>
        <fullName evidence="3">MBL fold metallo-hydrolase</fullName>
    </submittedName>
</protein>
<reference evidence="3" key="2">
    <citation type="submission" date="2021-04" db="EMBL/GenBank/DDBJ databases">
        <authorList>
            <person name="Gilroy R."/>
        </authorList>
    </citation>
    <scope>NUCLEOTIDE SEQUENCE</scope>
    <source>
        <strain evidence="3">ChiBcec1-1630</strain>
    </source>
</reference>
<evidence type="ECO:0000313" key="3">
    <source>
        <dbReference type="EMBL" id="HJC89162.1"/>
    </source>
</evidence>
<dbReference type="AlphaFoldDB" id="A0A9D2QP75"/>
<proteinExistence type="predicted"/>
<feature type="region of interest" description="Disordered" evidence="1">
    <location>
        <begin position="306"/>
        <end position="331"/>
    </location>
</feature>
<dbReference type="SUPFAM" id="SSF57884">
    <property type="entry name" value="Ada DNA repair protein, N-terminal domain (N-Ada 10)"/>
    <property type="match status" value="1"/>
</dbReference>